<dbReference type="Gene3D" id="1.10.3090.10">
    <property type="entry name" value="cca-adding enzyme, domain 2"/>
    <property type="match status" value="1"/>
</dbReference>
<dbReference type="OrthoDB" id="14083at2"/>
<dbReference type="eggNOG" id="COG2844">
    <property type="taxonomic scope" value="Bacteria"/>
</dbReference>
<dbReference type="GO" id="GO:0000166">
    <property type="term" value="F:nucleotide binding"/>
    <property type="evidence" value="ECO:0007669"/>
    <property type="project" value="UniProtKB-KW"/>
</dbReference>
<reference evidence="2 3" key="1">
    <citation type="journal article" date="2013" name="J. Bacteriol.">
        <title>Roles of HynAB and Ech, the only two hydrogenases found in the model sulfate reducer Desulfovibrio gigas.</title>
        <authorList>
            <person name="Morais-Silva F.O."/>
            <person name="Santos C.I."/>
            <person name="Rodrigues R."/>
            <person name="Pereira I.A."/>
            <person name="Rodrigues-Pousada C."/>
        </authorList>
    </citation>
    <scope>NUCLEOTIDE SEQUENCE [LARGE SCALE GENOMIC DNA]</scope>
    <source>
        <strain evidence="3">ATCC 19364 / DSM 1382 / NCIMB 9332 / VKM B-1759</strain>
    </source>
</reference>
<dbReference type="HOGENOM" id="CLU_620696_0_0_7"/>
<dbReference type="KEGG" id="dgg:DGI_1509"/>
<dbReference type="STRING" id="1121448.DGI_1509"/>
<evidence type="ECO:0000313" key="3">
    <source>
        <dbReference type="Proteomes" id="UP000016587"/>
    </source>
</evidence>
<dbReference type="PATRIC" id="fig|1121448.10.peg.1504"/>
<reference evidence="3" key="2">
    <citation type="submission" date="2013-07" db="EMBL/GenBank/DDBJ databases">
        <authorList>
            <person name="Morais-Silva F.O."/>
            <person name="Rezende A.M."/>
            <person name="Pimentel C."/>
            <person name="Resende D.M."/>
            <person name="Santos C.I."/>
            <person name="Clemente C."/>
            <person name="de Oliveira L.M."/>
            <person name="da Silva S.M."/>
            <person name="Costa D.A."/>
            <person name="Varela-Raposo A."/>
            <person name="Horacio E.C.A."/>
            <person name="Matos M."/>
            <person name="Flores O."/>
            <person name="Ruiz J.C."/>
            <person name="Rodrigues-Pousada C."/>
        </authorList>
    </citation>
    <scope>NUCLEOTIDE SEQUENCE [LARGE SCALE GENOMIC DNA]</scope>
    <source>
        <strain evidence="3">ATCC 19364 / DSM 1382 / NCIMB 9332 / VKM B-1759</strain>
    </source>
</reference>
<dbReference type="InterPro" id="IPR050124">
    <property type="entry name" value="tRNA_CCA-adding_enzyme"/>
</dbReference>
<sequence length="448" mass="50577">MSGSLHESIPFRDALSLCKAICRNGFDAYVVNPQLQEEVIRLTGRQEVDIVADACLDDLLKILPEAQAPDENHLTAIVDQGGVRFRFYPEEMAECAHPEAAVARITPRIVKALESVGAPALDLACPWLPRVADPNEGFADMTDGVIRLAGMPDETLRRNYLLAVRAIRFAANFNLPIEPNTWLAIVRSARRVLDYVSITDIMDEWRKVEAENLSLFASLMYDAQILHGLMPEVAALTRVKQTSEDGGEEVTVLQHTFDAMRCYPEELPYDWFGCMALLFHGVGKLYTAQVAGGEWHFSQYADVGAKITRKILTRLRFSPEDTDLICHLVRHHHRFSYMLSDKGIRRFKALDEYPRLIEMARARLKAMRGSYKSFNHNLKLLERADVPEEMLEPLLNGNEIMDFTGLKPGPQVGVLRDQLLQAQIRGDVQSVPEAVEFVKQYVAREKLG</sequence>
<dbReference type="PANTHER" id="PTHR47545">
    <property type="entry name" value="MULTIFUNCTIONAL CCA PROTEIN"/>
    <property type="match status" value="1"/>
</dbReference>
<accession>T2G9S9</accession>
<protein>
    <submittedName>
        <fullName evidence="2">Putative metal dependent phosphohydrolase</fullName>
    </submittedName>
</protein>
<evidence type="ECO:0000256" key="1">
    <source>
        <dbReference type="ARBA" id="ARBA00022741"/>
    </source>
</evidence>
<dbReference type="EMBL" id="CP006585">
    <property type="protein sequence ID" value="AGW13350.1"/>
    <property type="molecule type" value="Genomic_DNA"/>
</dbReference>
<proteinExistence type="predicted"/>
<keyword evidence="2" id="KW-0378">Hydrolase</keyword>
<dbReference type="Gene3D" id="1.10.246.80">
    <property type="match status" value="1"/>
</dbReference>
<name>T2G9S9_MEGG1</name>
<dbReference type="AlphaFoldDB" id="T2G9S9"/>
<evidence type="ECO:0000313" key="2">
    <source>
        <dbReference type="EMBL" id="AGW13350.1"/>
    </source>
</evidence>
<dbReference type="Proteomes" id="UP000016587">
    <property type="component" value="Chromosome"/>
</dbReference>
<organism evidence="2 3">
    <name type="scientific">Megalodesulfovibrio gigas (strain ATCC 19364 / DSM 1382 / NCIMB 9332 / VKM B-1759)</name>
    <name type="common">Desulfovibrio gigas</name>
    <dbReference type="NCBI Taxonomy" id="1121448"/>
    <lineage>
        <taxon>Bacteria</taxon>
        <taxon>Pseudomonadati</taxon>
        <taxon>Thermodesulfobacteriota</taxon>
        <taxon>Desulfovibrionia</taxon>
        <taxon>Desulfovibrionales</taxon>
        <taxon>Desulfovibrionaceae</taxon>
        <taxon>Megalodesulfovibrio</taxon>
    </lineage>
</organism>
<dbReference type="SUPFAM" id="SSF81891">
    <property type="entry name" value="Poly A polymerase C-terminal region-like"/>
    <property type="match status" value="1"/>
</dbReference>
<keyword evidence="1" id="KW-0547">Nucleotide-binding</keyword>
<gene>
    <name evidence="2" type="ORF">DGI_1509</name>
</gene>
<dbReference type="GO" id="GO:0016787">
    <property type="term" value="F:hydrolase activity"/>
    <property type="evidence" value="ECO:0007669"/>
    <property type="project" value="UniProtKB-KW"/>
</dbReference>
<dbReference type="RefSeq" id="WP_021760168.1">
    <property type="nucleotide sequence ID" value="NC_022444.1"/>
</dbReference>
<keyword evidence="3" id="KW-1185">Reference proteome</keyword>